<evidence type="ECO:0000313" key="2">
    <source>
        <dbReference type="EMBL" id="MBB6456194.1"/>
    </source>
</evidence>
<feature type="transmembrane region" description="Helical" evidence="1">
    <location>
        <begin position="42"/>
        <end position="61"/>
    </location>
</feature>
<keyword evidence="1" id="KW-1133">Transmembrane helix</keyword>
<evidence type="ECO:0000313" key="3">
    <source>
        <dbReference type="Proteomes" id="UP000578000"/>
    </source>
</evidence>
<keyword evidence="1" id="KW-0472">Membrane</keyword>
<sequence length="89" mass="10342">MKSGKMEMRSYLLSYTVLAGVSRLRGQKIKKNRRAHIRMDMTLRVGMVLLFFIICCFKIGFSKFSIRTHALWAQMCVLPVCKKSRVHGM</sequence>
<dbReference type="EMBL" id="JACHIE010000002">
    <property type="protein sequence ID" value="MBB6456194.1"/>
    <property type="molecule type" value="Genomic_DNA"/>
</dbReference>
<reference evidence="2 3" key="1">
    <citation type="submission" date="2020-08" db="EMBL/GenBank/DDBJ databases">
        <title>Genomic Encyclopedia of Type Strains, Phase IV (KMG-IV): sequencing the most valuable type-strain genomes for metagenomic binning, comparative biology and taxonomic classification.</title>
        <authorList>
            <person name="Goeker M."/>
        </authorList>
    </citation>
    <scope>NUCLEOTIDE SEQUENCE [LARGE SCALE GENOMIC DNA]</scope>
    <source>
        <strain evidence="2 3">DSM 4491</strain>
    </source>
</reference>
<evidence type="ECO:0000256" key="1">
    <source>
        <dbReference type="SAM" id="Phobius"/>
    </source>
</evidence>
<keyword evidence="3" id="KW-1185">Reference proteome</keyword>
<gene>
    <name evidence="2" type="ORF">HNR55_000761</name>
</gene>
<name>A0A841QD45_9PROT</name>
<dbReference type="Proteomes" id="UP000578000">
    <property type="component" value="Unassembled WGS sequence"/>
</dbReference>
<dbReference type="AlphaFoldDB" id="A0A841QD45"/>
<organism evidence="2 3">
    <name type="scientific">Acetobacter lovaniensis</name>
    <dbReference type="NCBI Taxonomy" id="104100"/>
    <lineage>
        <taxon>Bacteria</taxon>
        <taxon>Pseudomonadati</taxon>
        <taxon>Pseudomonadota</taxon>
        <taxon>Alphaproteobacteria</taxon>
        <taxon>Acetobacterales</taxon>
        <taxon>Acetobacteraceae</taxon>
        <taxon>Acetobacter</taxon>
    </lineage>
</organism>
<protein>
    <submittedName>
        <fullName evidence="2">Uncharacterized protein</fullName>
    </submittedName>
</protein>
<proteinExistence type="predicted"/>
<accession>A0A841QD45</accession>
<keyword evidence="1" id="KW-0812">Transmembrane</keyword>
<comment type="caution">
    <text evidence="2">The sequence shown here is derived from an EMBL/GenBank/DDBJ whole genome shotgun (WGS) entry which is preliminary data.</text>
</comment>